<gene>
    <name evidence="3" type="ORF">DdX_14252</name>
</gene>
<feature type="transmembrane region" description="Helical" evidence="2">
    <location>
        <begin position="219"/>
        <end position="239"/>
    </location>
</feature>
<evidence type="ECO:0000256" key="2">
    <source>
        <dbReference type="SAM" id="Phobius"/>
    </source>
</evidence>
<keyword evidence="4" id="KW-1185">Reference proteome</keyword>
<feature type="transmembrane region" description="Helical" evidence="2">
    <location>
        <begin position="49"/>
        <end position="72"/>
    </location>
</feature>
<keyword evidence="2" id="KW-0472">Membrane</keyword>
<organism evidence="3 4">
    <name type="scientific">Ditylenchus destructor</name>
    <dbReference type="NCBI Taxonomy" id="166010"/>
    <lineage>
        <taxon>Eukaryota</taxon>
        <taxon>Metazoa</taxon>
        <taxon>Ecdysozoa</taxon>
        <taxon>Nematoda</taxon>
        <taxon>Chromadorea</taxon>
        <taxon>Rhabditida</taxon>
        <taxon>Tylenchina</taxon>
        <taxon>Tylenchomorpha</taxon>
        <taxon>Sphaerularioidea</taxon>
        <taxon>Anguinidae</taxon>
        <taxon>Anguininae</taxon>
        <taxon>Ditylenchus</taxon>
    </lineage>
</organism>
<proteinExistence type="predicted"/>
<sequence>MFPILVIVEFILITLLSSASFLIFLKVLQIAWKLDGRRGFGGISPSLVVYLWQLFILSGTLAAGGVIMVFMWDPAGYANPKMVFWSGLIPGCLIPATPVGVLFLSLERLIIIKYPLGICSERIRKVFAISSVVITVALFLVNFVISFVHPPKELDRSEANCFSFACLSSFSSISFYAIDRFVVAVPNFVISLVFLICLYKRQGSSEASKRRKMSDRIALLAVLLCLTFDLLPSTINLVYTYVFSGNLSRQIGPYRQLTSSMNALGCALVNIKVFRVIYRDHRNSLSNVTPTPAHLGQPQKHVDISSN</sequence>
<keyword evidence="2" id="KW-1133">Transmembrane helix</keyword>
<evidence type="ECO:0000313" key="3">
    <source>
        <dbReference type="EMBL" id="KAI1704488.1"/>
    </source>
</evidence>
<dbReference type="Proteomes" id="UP001201812">
    <property type="component" value="Unassembled WGS sequence"/>
</dbReference>
<keyword evidence="2" id="KW-0812">Transmembrane</keyword>
<dbReference type="EMBL" id="JAKKPZ010000067">
    <property type="protein sequence ID" value="KAI1704488.1"/>
    <property type="molecule type" value="Genomic_DNA"/>
</dbReference>
<dbReference type="Gene3D" id="1.20.1070.10">
    <property type="entry name" value="Rhodopsin 7-helix transmembrane proteins"/>
    <property type="match status" value="1"/>
</dbReference>
<comment type="caution">
    <text evidence="3">The sequence shown here is derived from an EMBL/GenBank/DDBJ whole genome shotgun (WGS) entry which is preliminary data.</text>
</comment>
<evidence type="ECO:0000256" key="1">
    <source>
        <dbReference type="SAM" id="MobiDB-lite"/>
    </source>
</evidence>
<dbReference type="Pfam" id="PF10316">
    <property type="entry name" value="7TM_GPCR_Srbc"/>
    <property type="match status" value="1"/>
</dbReference>
<protein>
    <submittedName>
        <fullName evidence="3">Serpentine type 7TM GPCR chemoreceptor srbc domain-containing protein</fullName>
    </submittedName>
</protein>
<feature type="transmembrane region" description="Helical" evidence="2">
    <location>
        <begin position="6"/>
        <end position="28"/>
    </location>
</feature>
<evidence type="ECO:0000313" key="4">
    <source>
        <dbReference type="Proteomes" id="UP001201812"/>
    </source>
</evidence>
<reference evidence="3" key="1">
    <citation type="submission" date="2022-01" db="EMBL/GenBank/DDBJ databases">
        <title>Genome Sequence Resource for Two Populations of Ditylenchus destructor, the Migratory Endoparasitic Phytonematode.</title>
        <authorList>
            <person name="Zhang H."/>
            <person name="Lin R."/>
            <person name="Xie B."/>
        </authorList>
    </citation>
    <scope>NUCLEOTIDE SEQUENCE</scope>
    <source>
        <strain evidence="3">BazhouSP</strain>
    </source>
</reference>
<feature type="transmembrane region" description="Helical" evidence="2">
    <location>
        <begin position="259"/>
        <end position="278"/>
    </location>
</feature>
<feature type="transmembrane region" description="Helical" evidence="2">
    <location>
        <begin position="84"/>
        <end position="106"/>
    </location>
</feature>
<dbReference type="InterPro" id="IPR019420">
    <property type="entry name" value="7TM_GPCR_serpentine_rcpt_Srbc"/>
</dbReference>
<accession>A0AAD4MUX8</accession>
<dbReference type="AlphaFoldDB" id="A0AAD4MUX8"/>
<name>A0AAD4MUX8_9BILA</name>
<feature type="transmembrane region" description="Helical" evidence="2">
    <location>
        <begin position="126"/>
        <end position="148"/>
    </location>
</feature>
<feature type="transmembrane region" description="Helical" evidence="2">
    <location>
        <begin position="181"/>
        <end position="199"/>
    </location>
</feature>
<feature type="region of interest" description="Disordered" evidence="1">
    <location>
        <begin position="288"/>
        <end position="307"/>
    </location>
</feature>